<reference evidence="1 2" key="1">
    <citation type="submission" date="2018-06" db="EMBL/GenBank/DDBJ databases">
        <title>Genome Sequence of the Brown Rot Fungal Pathogen Monilinia fructigena.</title>
        <authorList>
            <person name="Landi L."/>
            <person name="De Miccolis Angelini R.M."/>
            <person name="Pollastro S."/>
            <person name="Abate D."/>
            <person name="Faretra F."/>
            <person name="Romanazzi G."/>
        </authorList>
    </citation>
    <scope>NUCLEOTIDE SEQUENCE [LARGE SCALE GENOMIC DNA]</scope>
    <source>
        <strain evidence="1 2">Mfrg269</strain>
    </source>
</reference>
<evidence type="ECO:0000313" key="1">
    <source>
        <dbReference type="EMBL" id="RAL63516.1"/>
    </source>
</evidence>
<dbReference type="AlphaFoldDB" id="A0A395IU18"/>
<organism evidence="1 2">
    <name type="scientific">Monilinia fructigena</name>
    <dbReference type="NCBI Taxonomy" id="38457"/>
    <lineage>
        <taxon>Eukaryota</taxon>
        <taxon>Fungi</taxon>
        <taxon>Dikarya</taxon>
        <taxon>Ascomycota</taxon>
        <taxon>Pezizomycotina</taxon>
        <taxon>Leotiomycetes</taxon>
        <taxon>Helotiales</taxon>
        <taxon>Sclerotiniaceae</taxon>
        <taxon>Monilinia</taxon>
    </lineage>
</organism>
<dbReference type="PANTHER" id="PTHR35040:SF7">
    <property type="entry name" value="FIBRONECTIN TYPE-III DOMAIN-CONTAINING PROTEIN-RELATED"/>
    <property type="match status" value="1"/>
</dbReference>
<keyword evidence="2" id="KW-1185">Reference proteome</keyword>
<accession>A0A395IU18</accession>
<dbReference type="Proteomes" id="UP000249056">
    <property type="component" value="Unassembled WGS sequence"/>
</dbReference>
<dbReference type="InterPro" id="IPR021986">
    <property type="entry name" value="Spherulin4"/>
</dbReference>
<proteinExistence type="predicted"/>
<gene>
    <name evidence="1" type="ORF">DID88_003936</name>
</gene>
<dbReference type="Pfam" id="PF12138">
    <property type="entry name" value="Spherulin4"/>
    <property type="match status" value="2"/>
</dbReference>
<dbReference type="EMBL" id="QKRW01000019">
    <property type="protein sequence ID" value="RAL63516.1"/>
    <property type="molecule type" value="Genomic_DNA"/>
</dbReference>
<dbReference type="OrthoDB" id="5342184at2759"/>
<comment type="caution">
    <text evidence="1">The sequence shown here is derived from an EMBL/GenBank/DDBJ whole genome shotgun (WGS) entry which is preliminary data.</text>
</comment>
<evidence type="ECO:0000313" key="2">
    <source>
        <dbReference type="Proteomes" id="UP000249056"/>
    </source>
</evidence>
<protein>
    <submittedName>
        <fullName evidence="1">Uncharacterized protein</fullName>
    </submittedName>
</protein>
<dbReference type="PANTHER" id="PTHR35040">
    <property type="match status" value="1"/>
</dbReference>
<sequence length="233" mass="26057">MFFKKAKSLVPTKSTVLVPLYIYPSPGAWERLLQSISTYPGVKFIIVVNPHNGPGQLLDSNYKREIRKLNLYPNVEVVGYVSTAYATRQYSSILEDVMIYASWRLEDDGLGVRDCSGLGPEPLIIHNPGTIPDWRLMSGLCLPDITVVFEATYQTFHENGCENALTKLKVDRGRLACLMHSVPDSLMATYSDVASEIQKLKPFVGTFFITSQATALYTSLGDHWEQFVQAISL</sequence>
<name>A0A395IU18_9HELO</name>